<evidence type="ECO:0000256" key="1">
    <source>
        <dbReference type="ARBA" id="ARBA00010609"/>
    </source>
</evidence>
<dbReference type="PANTHER" id="PTHR48267:SF1">
    <property type="entry name" value="BILIRUBIN OXIDASE"/>
    <property type="match status" value="1"/>
</dbReference>
<name>A0A3E0G5K6_9PSEU</name>
<dbReference type="Proteomes" id="UP000256269">
    <property type="component" value="Unassembled WGS sequence"/>
</dbReference>
<evidence type="ECO:0000256" key="2">
    <source>
        <dbReference type="ARBA" id="ARBA00022723"/>
    </source>
</evidence>
<dbReference type="GO" id="GO:0016491">
    <property type="term" value="F:oxidoreductase activity"/>
    <property type="evidence" value="ECO:0007669"/>
    <property type="project" value="UniProtKB-KW"/>
</dbReference>
<dbReference type="InterPro" id="IPR011706">
    <property type="entry name" value="Cu-oxidase_C"/>
</dbReference>
<dbReference type="RefSeq" id="WP_211353704.1">
    <property type="nucleotide sequence ID" value="NZ_CP144375.1"/>
</dbReference>
<dbReference type="EMBL" id="QUNO01000042">
    <property type="protein sequence ID" value="REH17868.1"/>
    <property type="molecule type" value="Genomic_DNA"/>
</dbReference>
<dbReference type="InterPro" id="IPR008972">
    <property type="entry name" value="Cupredoxin"/>
</dbReference>
<dbReference type="InterPro" id="IPR045087">
    <property type="entry name" value="Cu-oxidase_fam"/>
</dbReference>
<proteinExistence type="inferred from homology"/>
<dbReference type="SUPFAM" id="SSF49503">
    <property type="entry name" value="Cupredoxins"/>
    <property type="match status" value="3"/>
</dbReference>
<feature type="domain" description="Plastocyanin-like" evidence="5">
    <location>
        <begin position="93"/>
        <end position="130"/>
    </location>
</feature>
<keyword evidence="2" id="KW-0479">Metal-binding</keyword>
<dbReference type="AlphaFoldDB" id="A0A3E0G5K6"/>
<evidence type="ECO:0000256" key="3">
    <source>
        <dbReference type="ARBA" id="ARBA00023002"/>
    </source>
</evidence>
<dbReference type="GO" id="GO:0005507">
    <property type="term" value="F:copper ion binding"/>
    <property type="evidence" value="ECO:0007669"/>
    <property type="project" value="InterPro"/>
</dbReference>
<evidence type="ECO:0000259" key="4">
    <source>
        <dbReference type="Pfam" id="PF07731"/>
    </source>
</evidence>
<dbReference type="InterPro" id="IPR002355">
    <property type="entry name" value="Cu_oxidase_Cu_BS"/>
</dbReference>
<evidence type="ECO:0000259" key="5">
    <source>
        <dbReference type="Pfam" id="PF07732"/>
    </source>
</evidence>
<dbReference type="Gene3D" id="2.60.40.420">
    <property type="entry name" value="Cupredoxins - blue copper proteins"/>
    <property type="match status" value="3"/>
</dbReference>
<protein>
    <submittedName>
        <fullName evidence="6">FtsP/CotA-like multicopper oxidase with cupredoxin domain</fullName>
    </submittedName>
</protein>
<evidence type="ECO:0000313" key="6">
    <source>
        <dbReference type="EMBL" id="REH17868.1"/>
    </source>
</evidence>
<dbReference type="PANTHER" id="PTHR48267">
    <property type="entry name" value="CUPREDOXIN SUPERFAMILY PROTEIN"/>
    <property type="match status" value="1"/>
</dbReference>
<evidence type="ECO:0000313" key="7">
    <source>
        <dbReference type="Proteomes" id="UP000256269"/>
    </source>
</evidence>
<dbReference type="PROSITE" id="PS00079">
    <property type="entry name" value="MULTICOPPER_OXIDASE1"/>
    <property type="match status" value="1"/>
</dbReference>
<comment type="caution">
    <text evidence="6">The sequence shown here is derived from an EMBL/GenBank/DDBJ whole genome shotgun (WGS) entry which is preliminary data.</text>
</comment>
<dbReference type="InterPro" id="IPR011707">
    <property type="entry name" value="Cu-oxidase-like_N"/>
</dbReference>
<dbReference type="PROSITE" id="PS00080">
    <property type="entry name" value="MULTICOPPER_OXIDASE2"/>
    <property type="match status" value="1"/>
</dbReference>
<dbReference type="Pfam" id="PF07731">
    <property type="entry name" value="Cu-oxidase_2"/>
    <property type="match status" value="1"/>
</dbReference>
<dbReference type="Pfam" id="PF07732">
    <property type="entry name" value="Cu-oxidase_3"/>
    <property type="match status" value="2"/>
</dbReference>
<organism evidence="6 7">
    <name type="scientific">Kutzneria buriramensis</name>
    <dbReference type="NCBI Taxonomy" id="1045776"/>
    <lineage>
        <taxon>Bacteria</taxon>
        <taxon>Bacillati</taxon>
        <taxon>Actinomycetota</taxon>
        <taxon>Actinomycetes</taxon>
        <taxon>Pseudonocardiales</taxon>
        <taxon>Pseudonocardiaceae</taxon>
        <taxon>Kutzneria</taxon>
    </lineage>
</organism>
<dbReference type="InterPro" id="IPR033138">
    <property type="entry name" value="Cu_oxidase_CS"/>
</dbReference>
<feature type="domain" description="Plastocyanin-like" evidence="4">
    <location>
        <begin position="476"/>
        <end position="605"/>
    </location>
</feature>
<feature type="domain" description="Plastocyanin-like" evidence="5">
    <location>
        <begin position="165"/>
        <end position="231"/>
    </location>
</feature>
<reference evidence="6 7" key="1">
    <citation type="submission" date="2018-08" db="EMBL/GenBank/DDBJ databases">
        <title>Genomic Encyclopedia of Archaeal and Bacterial Type Strains, Phase II (KMG-II): from individual species to whole genera.</title>
        <authorList>
            <person name="Goeker M."/>
        </authorList>
    </citation>
    <scope>NUCLEOTIDE SEQUENCE [LARGE SCALE GENOMIC DNA]</scope>
    <source>
        <strain evidence="6 7">DSM 45791</strain>
    </source>
</reference>
<dbReference type="CDD" id="cd13844">
    <property type="entry name" value="CuRO_1_BOD_CotA_like"/>
    <property type="match status" value="1"/>
</dbReference>
<sequence>MSAAGRRREVSRRLVLGAGAAFGSMSMASGPLTWMSTTGLGPGPNLPEVAELTPFLDPLPTPSRATPVQVDGIHQLIIPLMNATARLHAQLPPTRLWTYGGTVPGPTIEVRRGWRLRVTWTNNLRGTVPLTAVEAANTNSPWNAPGRSGALPRPDVAALTPWAAAHVHGALTGANSDGWPENVLAPGESQLSEYPNDQPASMLLYHDHAMAVTRWNVFAGLAGSYVIRDDEEDSLGLPRGDAEIPLFVCDRNFDTTADGRLTGDLLHKVTLVNDMGWMRAHTGPFTLVNGVVWPYKDVPARWHRLRLTNAANTRQYHFRLVDEHGETVPLHLIGTDGGLLSEPVQLSDGIVLASAERADILVDFGPYRGQRLELVNVETNPDPGPWPHVMEFRVRPSRVSDPFRLPRTLSRSFTRVTQVPGDSPPDRLVVLTPMGPTQALLWEMARIATPPGPLPADGIIQLAEADGSMTTYERRSVAFGDPAQFTVTAGGWERWRFLHAASSGWPHPMHLHASGFQVLRRERLDLRGFTQIGARGFGTSSPITVAGPGAELPGDTGWKDTVRVQAAELVTVATRFGQPCGKFVYHCHMLEHEDMGMMRHFRVMPPVLRDLEMRDDMGMGDMHG</sequence>
<keyword evidence="7" id="KW-1185">Reference proteome</keyword>
<comment type="similarity">
    <text evidence="1">Belongs to the multicopper oxidase family.</text>
</comment>
<accession>A0A3E0G5K6</accession>
<keyword evidence="3" id="KW-0560">Oxidoreductase</keyword>
<gene>
    <name evidence="6" type="ORF">BCF44_1428</name>
</gene>